<feature type="region of interest" description="Disordered" evidence="1">
    <location>
        <begin position="1"/>
        <end position="47"/>
    </location>
</feature>
<dbReference type="EMBL" id="CACRXK020020722">
    <property type="protein sequence ID" value="CAB4035109.1"/>
    <property type="molecule type" value="Genomic_DNA"/>
</dbReference>
<proteinExistence type="predicted"/>
<feature type="region of interest" description="Disordered" evidence="1">
    <location>
        <begin position="122"/>
        <end position="157"/>
    </location>
</feature>
<evidence type="ECO:0000313" key="2">
    <source>
        <dbReference type="EMBL" id="CAB4035109.1"/>
    </source>
</evidence>
<gene>
    <name evidence="2" type="ORF">PACLA_8A037830</name>
</gene>
<dbReference type="AlphaFoldDB" id="A0A7D9JSI8"/>
<dbReference type="OrthoDB" id="9992297at2759"/>
<evidence type="ECO:0000256" key="1">
    <source>
        <dbReference type="SAM" id="MobiDB-lite"/>
    </source>
</evidence>
<reference evidence="2" key="1">
    <citation type="submission" date="2020-04" db="EMBL/GenBank/DDBJ databases">
        <authorList>
            <person name="Alioto T."/>
            <person name="Alioto T."/>
            <person name="Gomez Garrido J."/>
        </authorList>
    </citation>
    <scope>NUCLEOTIDE SEQUENCE</scope>
    <source>
        <strain evidence="2">A484AB</strain>
    </source>
</reference>
<protein>
    <submittedName>
        <fullName evidence="2">Uncharacterized protein</fullName>
    </submittedName>
</protein>
<sequence length="171" mass="18704">MSAKTINSSIGCNSSQSRTGSISGQSADKQARKSPANGQISEANKKGTVASQRYDSYRIAFYGTPAEKEAYSDFVSLLWTSVIVINHGGDPGEPKAICCKRKRIKKDKREEFLTDWLKDVGAVGEQESESEENEEEMEADLSKKLPQNRSRNPTSCFCSVGVVGQLRKTGS</sequence>
<feature type="compositionally biased region" description="Acidic residues" evidence="1">
    <location>
        <begin position="126"/>
        <end position="139"/>
    </location>
</feature>
<dbReference type="Proteomes" id="UP001152795">
    <property type="component" value="Unassembled WGS sequence"/>
</dbReference>
<name>A0A7D9JSI8_PARCT</name>
<evidence type="ECO:0000313" key="3">
    <source>
        <dbReference type="Proteomes" id="UP001152795"/>
    </source>
</evidence>
<keyword evidence="3" id="KW-1185">Reference proteome</keyword>
<comment type="caution">
    <text evidence="2">The sequence shown here is derived from an EMBL/GenBank/DDBJ whole genome shotgun (WGS) entry which is preliminary data.</text>
</comment>
<feature type="compositionally biased region" description="Polar residues" evidence="1">
    <location>
        <begin position="1"/>
        <end position="28"/>
    </location>
</feature>
<accession>A0A7D9JSI8</accession>
<feature type="compositionally biased region" description="Polar residues" evidence="1">
    <location>
        <begin position="145"/>
        <end position="157"/>
    </location>
</feature>
<organism evidence="2 3">
    <name type="scientific">Paramuricea clavata</name>
    <name type="common">Red gorgonian</name>
    <name type="synonym">Violescent sea-whip</name>
    <dbReference type="NCBI Taxonomy" id="317549"/>
    <lineage>
        <taxon>Eukaryota</taxon>
        <taxon>Metazoa</taxon>
        <taxon>Cnidaria</taxon>
        <taxon>Anthozoa</taxon>
        <taxon>Octocorallia</taxon>
        <taxon>Malacalcyonacea</taxon>
        <taxon>Plexauridae</taxon>
        <taxon>Paramuricea</taxon>
    </lineage>
</organism>